<dbReference type="InterPro" id="IPR036610">
    <property type="entry name" value="PEBP-like_sf"/>
</dbReference>
<reference evidence="3 4" key="1">
    <citation type="submission" date="2019-10" db="EMBL/GenBank/DDBJ databases">
        <authorList>
            <person name="Palmer J.M."/>
        </authorList>
    </citation>
    <scope>NUCLEOTIDE SEQUENCE [LARGE SCALE GENOMIC DNA]</scope>
    <source>
        <strain evidence="3 4">TWF718</strain>
    </source>
</reference>
<dbReference type="AlphaFoldDB" id="A0AAN8MQG3"/>
<sequence>MMRWLRSLAVYAGVAAGLTRAAVPEALSEAFISGMTLSVKFGDTSVQDDSTAVVGSITSSPVFTLNSPDVSIPDNTRYTIILMDITNSRNPTTEAVLHYAASNLRAPQPNGGDLIFGTVNFEYVPPTANADNSDYLFLVYAQVEGDIELNLQSVPEPGDDRLFSVNIFRQDNVFQLADTGAGFTVRQAAASNTSITSSTFSTTSFTFPNTTTTFSSSIPSSTPEETITIPSNTTTTSSSTESSTESTTSSESTPPPRPQEPSTSYLTLSVSGSTRTVIYTAPNDPGSTLVPSYTATTADPSLITNEPSAASQTIVSKTFLTLMGLYITLFIFI</sequence>
<dbReference type="SUPFAM" id="SSF49777">
    <property type="entry name" value="PEBP-like"/>
    <property type="match status" value="1"/>
</dbReference>
<organism evidence="3 4">
    <name type="scientific">Orbilia javanica</name>
    <dbReference type="NCBI Taxonomy" id="47235"/>
    <lineage>
        <taxon>Eukaryota</taxon>
        <taxon>Fungi</taxon>
        <taxon>Dikarya</taxon>
        <taxon>Ascomycota</taxon>
        <taxon>Pezizomycotina</taxon>
        <taxon>Orbiliomycetes</taxon>
        <taxon>Orbiliales</taxon>
        <taxon>Orbiliaceae</taxon>
        <taxon>Orbilia</taxon>
    </lineage>
</organism>
<dbReference type="EMBL" id="JAVHNR010000003">
    <property type="protein sequence ID" value="KAK6347988.1"/>
    <property type="molecule type" value="Genomic_DNA"/>
</dbReference>
<proteinExistence type="predicted"/>
<keyword evidence="2" id="KW-0732">Signal</keyword>
<evidence type="ECO:0000256" key="2">
    <source>
        <dbReference type="SAM" id="SignalP"/>
    </source>
</evidence>
<gene>
    <name evidence="3" type="ORF">TWF718_005808</name>
</gene>
<feature type="signal peptide" evidence="2">
    <location>
        <begin position="1"/>
        <end position="21"/>
    </location>
</feature>
<protein>
    <submittedName>
        <fullName evidence="3">Uncharacterized protein</fullName>
    </submittedName>
</protein>
<name>A0AAN8MQG3_9PEZI</name>
<evidence type="ECO:0000313" key="4">
    <source>
        <dbReference type="Proteomes" id="UP001313282"/>
    </source>
</evidence>
<feature type="compositionally biased region" description="Low complexity" evidence="1">
    <location>
        <begin position="212"/>
        <end position="252"/>
    </location>
</feature>
<keyword evidence="4" id="KW-1185">Reference proteome</keyword>
<dbReference type="Proteomes" id="UP001313282">
    <property type="component" value="Unassembled WGS sequence"/>
</dbReference>
<feature type="chain" id="PRO_5042997521" evidence="2">
    <location>
        <begin position="22"/>
        <end position="333"/>
    </location>
</feature>
<evidence type="ECO:0000313" key="3">
    <source>
        <dbReference type="EMBL" id="KAK6347988.1"/>
    </source>
</evidence>
<evidence type="ECO:0000256" key="1">
    <source>
        <dbReference type="SAM" id="MobiDB-lite"/>
    </source>
</evidence>
<accession>A0AAN8MQG3</accession>
<comment type="caution">
    <text evidence="3">The sequence shown here is derived from an EMBL/GenBank/DDBJ whole genome shotgun (WGS) entry which is preliminary data.</text>
</comment>
<feature type="region of interest" description="Disordered" evidence="1">
    <location>
        <begin position="212"/>
        <end position="265"/>
    </location>
</feature>
<dbReference type="Gene3D" id="3.90.280.10">
    <property type="entry name" value="PEBP-like"/>
    <property type="match status" value="1"/>
</dbReference>